<dbReference type="PANTHER" id="PTHR13754">
    <property type="entry name" value="METALLO-BETA-LACTAMASE SUPERFAMILY PROTEIN"/>
    <property type="match status" value="1"/>
</dbReference>
<evidence type="ECO:0000313" key="4">
    <source>
        <dbReference type="Proteomes" id="UP000266376"/>
    </source>
</evidence>
<dbReference type="AlphaFoldDB" id="A0A395XNB9"/>
<dbReference type="Proteomes" id="UP000285666">
    <property type="component" value="Unassembled WGS sequence"/>
</dbReference>
<dbReference type="InterPro" id="IPR041712">
    <property type="entry name" value="DHPS-like_MBL-fold"/>
</dbReference>
<dbReference type="RefSeq" id="WP_118237990.1">
    <property type="nucleotide sequence ID" value="NZ_QRHN01000019.1"/>
</dbReference>
<dbReference type="PANTHER" id="PTHR13754:SF13">
    <property type="entry name" value="METALLO-BETA-LACTAMASE SUPERFAMILY PROTEIN (AFU_ORTHOLOGUE AFUA_3G07630)"/>
    <property type="match status" value="1"/>
</dbReference>
<dbReference type="EMBL" id="QRHN01000019">
    <property type="protein sequence ID" value="RHF76798.1"/>
    <property type="molecule type" value="Genomic_DNA"/>
</dbReference>
<proteinExistence type="predicted"/>
<evidence type="ECO:0000313" key="3">
    <source>
        <dbReference type="EMBL" id="RHF76798.1"/>
    </source>
</evidence>
<dbReference type="CDD" id="cd07713">
    <property type="entry name" value="DHPS-like_MBL-fold"/>
    <property type="match status" value="1"/>
</dbReference>
<dbReference type="Proteomes" id="UP000266376">
    <property type="component" value="Unassembled WGS sequence"/>
</dbReference>
<keyword evidence="2" id="KW-0378">Hydrolase</keyword>
<organism evidence="2 4">
    <name type="scientific">Dorea formicigenerans</name>
    <dbReference type="NCBI Taxonomy" id="39486"/>
    <lineage>
        <taxon>Bacteria</taxon>
        <taxon>Bacillati</taxon>
        <taxon>Bacillota</taxon>
        <taxon>Clostridia</taxon>
        <taxon>Lachnospirales</taxon>
        <taxon>Lachnospiraceae</taxon>
        <taxon>Dorea</taxon>
    </lineage>
</organism>
<dbReference type="InterPro" id="IPR052926">
    <property type="entry name" value="Metallo-beta-lactamase_dom"/>
</dbReference>
<comment type="caution">
    <text evidence="2">The sequence shown here is derived from an EMBL/GenBank/DDBJ whole genome shotgun (WGS) entry which is preliminary data.</text>
</comment>
<dbReference type="Pfam" id="PF00753">
    <property type="entry name" value="Lactamase_B"/>
    <property type="match status" value="1"/>
</dbReference>
<dbReference type="InterPro" id="IPR036866">
    <property type="entry name" value="RibonucZ/Hydroxyglut_hydro"/>
</dbReference>
<evidence type="ECO:0000313" key="5">
    <source>
        <dbReference type="Proteomes" id="UP000285666"/>
    </source>
</evidence>
<gene>
    <name evidence="3" type="ORF">DW658_12560</name>
    <name evidence="2" type="ORF">DWV67_13240</name>
</gene>
<dbReference type="Gene3D" id="3.60.15.10">
    <property type="entry name" value="Ribonuclease Z/Hydroxyacylglutathione hydrolase-like"/>
    <property type="match status" value="1"/>
</dbReference>
<dbReference type="GO" id="GO:0016740">
    <property type="term" value="F:transferase activity"/>
    <property type="evidence" value="ECO:0007669"/>
    <property type="project" value="TreeGrafter"/>
</dbReference>
<dbReference type="InterPro" id="IPR001279">
    <property type="entry name" value="Metallo-B-lactamas"/>
</dbReference>
<feature type="domain" description="Metallo-beta-lactamase" evidence="1">
    <location>
        <begin position="20"/>
        <end position="114"/>
    </location>
</feature>
<dbReference type="EMBL" id="QSAJ01000039">
    <property type="protein sequence ID" value="RGW50626.1"/>
    <property type="molecule type" value="Genomic_DNA"/>
</dbReference>
<accession>A0A395XNB9</accession>
<protein>
    <submittedName>
        <fullName evidence="2">MBL fold metallo-hydrolase</fullName>
    </submittedName>
</protein>
<evidence type="ECO:0000259" key="1">
    <source>
        <dbReference type="Pfam" id="PF00753"/>
    </source>
</evidence>
<dbReference type="SUPFAM" id="SSF56281">
    <property type="entry name" value="Metallo-hydrolase/oxidoreductase"/>
    <property type="match status" value="1"/>
</dbReference>
<sequence length="278" mass="30829">MQITVLIENTSNCSLCAEHGLSVYIEYNGMNYLLDTGASDTFSKNAQELGISLADIDIAFLSHAHYDHSGGFEEFFKENSKAPVYLQGTSAENCYYRPDSTDKYIGIPIHLLDTYPKRFQYVDHVCEVEKGVWLVPHFTKNLDVLGKRACMYRKVGNEFIPDDFAHEQSLVFETPKGLVLLNSCSHGGIVNIVKEVQMALGNQKVYAVIGGFHMMKLSGLDTLAIPEAEVLRTASELQELGVEEIYTGHCTGTIAYGLLKNELGEKLHGLSTGTTIEF</sequence>
<dbReference type="GO" id="GO:0016787">
    <property type="term" value="F:hydrolase activity"/>
    <property type="evidence" value="ECO:0007669"/>
    <property type="project" value="UniProtKB-KW"/>
</dbReference>
<name>A0A395XNB9_9FIRM</name>
<evidence type="ECO:0000313" key="2">
    <source>
        <dbReference type="EMBL" id="RGW50626.1"/>
    </source>
</evidence>
<reference evidence="4 5" key="1">
    <citation type="submission" date="2018-08" db="EMBL/GenBank/DDBJ databases">
        <title>A genome reference for cultivated species of the human gut microbiota.</title>
        <authorList>
            <person name="Zou Y."/>
            <person name="Xue W."/>
            <person name="Luo G."/>
        </authorList>
    </citation>
    <scope>NUCLEOTIDE SEQUENCE [LARGE SCALE GENOMIC DNA]</scope>
    <source>
        <strain evidence="2 4">AF12-11</strain>
        <strain evidence="3 5">AM23-7AC</strain>
    </source>
</reference>